<dbReference type="InterPro" id="IPR019410">
    <property type="entry name" value="Methyltransf_16"/>
</dbReference>
<evidence type="ECO:0008006" key="4">
    <source>
        <dbReference type="Google" id="ProtNLM"/>
    </source>
</evidence>
<keyword evidence="3" id="KW-1185">Reference proteome</keyword>
<evidence type="ECO:0000256" key="1">
    <source>
        <dbReference type="SAM" id="MobiDB-lite"/>
    </source>
</evidence>
<comment type="caution">
    <text evidence="2">The sequence shown here is derived from an EMBL/GenBank/DDBJ whole genome shotgun (WGS) entry which is preliminary data.</text>
</comment>
<accession>A0A9P5X6R3</accession>
<dbReference type="SUPFAM" id="SSF53335">
    <property type="entry name" value="S-adenosyl-L-methionine-dependent methyltransferases"/>
    <property type="match status" value="1"/>
</dbReference>
<dbReference type="GO" id="GO:0032991">
    <property type="term" value="C:protein-containing complex"/>
    <property type="evidence" value="ECO:0007669"/>
    <property type="project" value="TreeGrafter"/>
</dbReference>
<dbReference type="InterPro" id="IPR029063">
    <property type="entry name" value="SAM-dependent_MTases_sf"/>
</dbReference>
<protein>
    <recommendedName>
        <fullName evidence="4">S-adenosyl-L-methionine-dependent methyltransferase</fullName>
    </recommendedName>
</protein>
<sequence length="342" mass="38504">MPTREEPDGCVDAPRVHAGFEAVVDADEEVFILYSELQKQISDGTSPRGLGHVDHRKNVLTIVIELEGGELPHDDLEHQAKSKKRRTKKKTKNETRRVEDKTIEVEIAQDTTALRSRKGDTGSVLWHASVDFARSVLQQAYLNSPISMFNFDKLRNQHIFELGAGTGILSLLLSPLCRRYTATDIPELMPLIQKNIAINFSPGSTISSPTIVTQPLDWISLKNTPLHRRRALFPVENLIDVLLIVDCIYHPSLLPPLIETIDFLATPGQTAVVVVSELRSEQVIREFLELWLAIPGWVIHRSPMDIFFGPYVVWMGRKEKEHSMQSQSMELSNTNGNATTVK</sequence>
<organism evidence="2 3">
    <name type="scientific">Macrolepiota fuliginosa MF-IS2</name>
    <dbReference type="NCBI Taxonomy" id="1400762"/>
    <lineage>
        <taxon>Eukaryota</taxon>
        <taxon>Fungi</taxon>
        <taxon>Dikarya</taxon>
        <taxon>Basidiomycota</taxon>
        <taxon>Agaricomycotina</taxon>
        <taxon>Agaricomycetes</taxon>
        <taxon>Agaricomycetidae</taxon>
        <taxon>Agaricales</taxon>
        <taxon>Agaricineae</taxon>
        <taxon>Agaricaceae</taxon>
        <taxon>Macrolepiota</taxon>
    </lineage>
</organism>
<feature type="region of interest" description="Disordered" evidence="1">
    <location>
        <begin position="73"/>
        <end position="97"/>
    </location>
</feature>
<proteinExistence type="predicted"/>
<dbReference type="GO" id="GO:0005829">
    <property type="term" value="C:cytosol"/>
    <property type="evidence" value="ECO:0007669"/>
    <property type="project" value="TreeGrafter"/>
</dbReference>
<evidence type="ECO:0000313" key="2">
    <source>
        <dbReference type="EMBL" id="KAF9443836.1"/>
    </source>
</evidence>
<dbReference type="Pfam" id="PF10294">
    <property type="entry name" value="Methyltransf_16"/>
    <property type="match status" value="1"/>
</dbReference>
<reference evidence="2" key="1">
    <citation type="submission" date="2020-11" db="EMBL/GenBank/DDBJ databases">
        <authorList>
            <consortium name="DOE Joint Genome Institute"/>
            <person name="Ahrendt S."/>
            <person name="Riley R."/>
            <person name="Andreopoulos W."/>
            <person name="Labutti K."/>
            <person name="Pangilinan J."/>
            <person name="Ruiz-Duenas F.J."/>
            <person name="Barrasa J.M."/>
            <person name="Sanchez-Garcia M."/>
            <person name="Camarero S."/>
            <person name="Miyauchi S."/>
            <person name="Serrano A."/>
            <person name="Linde D."/>
            <person name="Babiker R."/>
            <person name="Drula E."/>
            <person name="Ayuso-Fernandez I."/>
            <person name="Pacheco R."/>
            <person name="Padilla G."/>
            <person name="Ferreira P."/>
            <person name="Barriuso J."/>
            <person name="Kellner H."/>
            <person name="Castanera R."/>
            <person name="Alfaro M."/>
            <person name="Ramirez L."/>
            <person name="Pisabarro A.G."/>
            <person name="Kuo A."/>
            <person name="Tritt A."/>
            <person name="Lipzen A."/>
            <person name="He G."/>
            <person name="Yan M."/>
            <person name="Ng V."/>
            <person name="Cullen D."/>
            <person name="Martin F."/>
            <person name="Rosso M.-N."/>
            <person name="Henrissat B."/>
            <person name="Hibbett D."/>
            <person name="Martinez A.T."/>
            <person name="Grigoriev I.V."/>
        </authorList>
    </citation>
    <scope>NUCLEOTIDE SEQUENCE</scope>
    <source>
        <strain evidence="2">MF-IS2</strain>
    </source>
</reference>
<name>A0A9P5X6R3_9AGAR</name>
<dbReference type="PANTHER" id="PTHR14614">
    <property type="entry name" value="HEPATOCELLULAR CARCINOMA-ASSOCIATED ANTIGEN"/>
    <property type="match status" value="1"/>
</dbReference>
<gene>
    <name evidence="2" type="ORF">P691DRAFT_778632</name>
</gene>
<dbReference type="OrthoDB" id="2529286at2759"/>
<dbReference type="GO" id="GO:0008757">
    <property type="term" value="F:S-adenosylmethionine-dependent methyltransferase activity"/>
    <property type="evidence" value="ECO:0007669"/>
    <property type="project" value="UniProtKB-ARBA"/>
</dbReference>
<dbReference type="AlphaFoldDB" id="A0A9P5X6R3"/>
<dbReference type="EMBL" id="MU151429">
    <property type="protein sequence ID" value="KAF9443836.1"/>
    <property type="molecule type" value="Genomic_DNA"/>
</dbReference>
<feature type="compositionally biased region" description="Basic residues" evidence="1">
    <location>
        <begin position="81"/>
        <end position="91"/>
    </location>
</feature>
<evidence type="ECO:0000313" key="3">
    <source>
        <dbReference type="Proteomes" id="UP000807342"/>
    </source>
</evidence>
<dbReference type="PANTHER" id="PTHR14614:SF109">
    <property type="entry name" value="RIBOSOMAL LYSINE N-METHYLTRANSFERASE 5"/>
    <property type="match status" value="1"/>
</dbReference>
<dbReference type="Gene3D" id="3.40.50.150">
    <property type="entry name" value="Vaccinia Virus protein VP39"/>
    <property type="match status" value="1"/>
</dbReference>
<dbReference type="Proteomes" id="UP000807342">
    <property type="component" value="Unassembled WGS sequence"/>
</dbReference>